<evidence type="ECO:0000313" key="8">
    <source>
        <dbReference type="EnsemblMetazoa" id="HelroP138241"/>
    </source>
</evidence>
<reference evidence="8" key="3">
    <citation type="submission" date="2015-06" db="UniProtKB">
        <authorList>
            <consortium name="EnsemblMetazoa"/>
        </authorList>
    </citation>
    <scope>IDENTIFICATION</scope>
</reference>
<dbReference type="GO" id="GO:0005634">
    <property type="term" value="C:nucleus"/>
    <property type="evidence" value="ECO:0007669"/>
    <property type="project" value="UniProtKB-SubCell"/>
</dbReference>
<dbReference type="SMART" id="SM00389">
    <property type="entry name" value="HOX"/>
    <property type="match status" value="1"/>
</dbReference>
<keyword evidence="3 4" id="KW-0539">Nucleus</keyword>
<gene>
    <name evidence="8" type="primary">20196472</name>
    <name evidence="7" type="ORF">HELRODRAFT_138241</name>
</gene>
<dbReference type="InterPro" id="IPR020479">
    <property type="entry name" value="HD_metazoa"/>
</dbReference>
<keyword evidence="9" id="KW-1185">Reference proteome</keyword>
<dbReference type="PRINTS" id="PR00024">
    <property type="entry name" value="HOMEOBOX"/>
</dbReference>
<dbReference type="GO" id="GO:0000981">
    <property type="term" value="F:DNA-binding transcription factor activity, RNA polymerase II-specific"/>
    <property type="evidence" value="ECO:0007669"/>
    <property type="project" value="InterPro"/>
</dbReference>
<reference evidence="7 9" key="2">
    <citation type="journal article" date="2013" name="Nature">
        <title>Insights into bilaterian evolution from three spiralian genomes.</title>
        <authorList>
            <person name="Simakov O."/>
            <person name="Marletaz F."/>
            <person name="Cho S.J."/>
            <person name="Edsinger-Gonzales E."/>
            <person name="Havlak P."/>
            <person name="Hellsten U."/>
            <person name="Kuo D.H."/>
            <person name="Larsson T."/>
            <person name="Lv J."/>
            <person name="Arendt D."/>
            <person name="Savage R."/>
            <person name="Osoegawa K."/>
            <person name="de Jong P."/>
            <person name="Grimwood J."/>
            <person name="Chapman J.A."/>
            <person name="Shapiro H."/>
            <person name="Aerts A."/>
            <person name="Otillar R.P."/>
            <person name="Terry A.Y."/>
            <person name="Boore J.L."/>
            <person name="Grigoriev I.V."/>
            <person name="Lindberg D.R."/>
            <person name="Seaver E.C."/>
            <person name="Weisblat D.A."/>
            <person name="Putnam N.H."/>
            <person name="Rokhsar D.S."/>
        </authorList>
    </citation>
    <scope>NUCLEOTIDE SEQUENCE</scope>
</reference>
<accession>T1EIS2</accession>
<dbReference type="CTD" id="20196472"/>
<proteinExistence type="predicted"/>
<dbReference type="OrthoDB" id="6159439at2759"/>
<organism evidence="8 9">
    <name type="scientific">Helobdella robusta</name>
    <name type="common">Californian leech</name>
    <dbReference type="NCBI Taxonomy" id="6412"/>
    <lineage>
        <taxon>Eukaryota</taxon>
        <taxon>Metazoa</taxon>
        <taxon>Spiralia</taxon>
        <taxon>Lophotrochozoa</taxon>
        <taxon>Annelida</taxon>
        <taxon>Clitellata</taxon>
        <taxon>Hirudinea</taxon>
        <taxon>Rhynchobdellida</taxon>
        <taxon>Glossiphoniidae</taxon>
        <taxon>Helobdella</taxon>
    </lineage>
</organism>
<dbReference type="PROSITE" id="PS00027">
    <property type="entry name" value="HOMEOBOX_1"/>
    <property type="match status" value="1"/>
</dbReference>
<dbReference type="HOGENOM" id="CLU_049543_10_0_1"/>
<feature type="domain" description="Homeobox" evidence="6">
    <location>
        <begin position="1"/>
        <end position="57"/>
    </location>
</feature>
<dbReference type="KEGG" id="hro:HELRODRAFT_138241"/>
<dbReference type="GeneID" id="20196472"/>
<dbReference type="InterPro" id="IPR017970">
    <property type="entry name" value="Homeobox_CS"/>
</dbReference>
<dbReference type="InterPro" id="IPR000047">
    <property type="entry name" value="HTH_motif"/>
</dbReference>
<dbReference type="InterPro" id="IPR050460">
    <property type="entry name" value="Distal-less_Homeobox_TF"/>
</dbReference>
<dbReference type="EnsemblMetazoa" id="HelroT138241">
    <property type="protein sequence ID" value="HelroP138241"/>
    <property type="gene ID" value="HelroG138241"/>
</dbReference>
<dbReference type="Pfam" id="PF00046">
    <property type="entry name" value="Homeodomain"/>
    <property type="match status" value="1"/>
</dbReference>
<evidence type="ECO:0000313" key="9">
    <source>
        <dbReference type="Proteomes" id="UP000015101"/>
    </source>
</evidence>
<dbReference type="eggNOG" id="KOG0850">
    <property type="taxonomic scope" value="Eukaryota"/>
</dbReference>
<evidence type="ECO:0000256" key="4">
    <source>
        <dbReference type="PROSITE-ProRule" id="PRU00108"/>
    </source>
</evidence>
<dbReference type="PANTHER" id="PTHR24327:SF81">
    <property type="entry name" value="HOMEOTIC PROTEIN DISTAL-LESS-RELATED"/>
    <property type="match status" value="1"/>
</dbReference>
<evidence type="ECO:0000259" key="6">
    <source>
        <dbReference type="PROSITE" id="PS50071"/>
    </source>
</evidence>
<reference evidence="9" key="1">
    <citation type="submission" date="2012-12" db="EMBL/GenBank/DDBJ databases">
        <authorList>
            <person name="Hellsten U."/>
            <person name="Grimwood J."/>
            <person name="Chapman J.A."/>
            <person name="Shapiro H."/>
            <person name="Aerts A."/>
            <person name="Otillar R.P."/>
            <person name="Terry A.Y."/>
            <person name="Boore J.L."/>
            <person name="Simakov O."/>
            <person name="Marletaz F."/>
            <person name="Cho S.-J."/>
            <person name="Edsinger-Gonzales E."/>
            <person name="Havlak P."/>
            <person name="Kuo D.-H."/>
            <person name="Larsson T."/>
            <person name="Lv J."/>
            <person name="Arendt D."/>
            <person name="Savage R."/>
            <person name="Osoegawa K."/>
            <person name="de Jong P."/>
            <person name="Lindberg D.R."/>
            <person name="Seaver E.C."/>
            <person name="Weisblat D.A."/>
            <person name="Putnam N.H."/>
            <person name="Grigoriev I.V."/>
            <person name="Rokhsar D.S."/>
        </authorList>
    </citation>
    <scope>NUCLEOTIDE SEQUENCE</scope>
</reference>
<dbReference type="InterPro" id="IPR001356">
    <property type="entry name" value="HD"/>
</dbReference>
<dbReference type="PROSITE" id="PS50071">
    <property type="entry name" value="HOMEOBOX_2"/>
    <property type="match status" value="1"/>
</dbReference>
<dbReference type="Proteomes" id="UP000015101">
    <property type="component" value="Unassembled WGS sequence"/>
</dbReference>
<dbReference type="FunFam" id="1.10.10.60:FF:000424">
    <property type="entry name" value="ANTP homeobox protein"/>
    <property type="match status" value="1"/>
</dbReference>
<dbReference type="Gene3D" id="1.10.10.60">
    <property type="entry name" value="Homeodomain-like"/>
    <property type="match status" value="1"/>
</dbReference>
<dbReference type="RefSeq" id="XP_009015668.1">
    <property type="nucleotide sequence ID" value="XM_009017420.1"/>
</dbReference>
<evidence type="ECO:0000256" key="5">
    <source>
        <dbReference type="RuleBase" id="RU000682"/>
    </source>
</evidence>
<dbReference type="AlphaFoldDB" id="T1EIS2"/>
<dbReference type="PRINTS" id="PR00031">
    <property type="entry name" value="HTHREPRESSR"/>
</dbReference>
<evidence type="ECO:0000256" key="2">
    <source>
        <dbReference type="ARBA" id="ARBA00023155"/>
    </source>
</evidence>
<evidence type="ECO:0000256" key="1">
    <source>
        <dbReference type="ARBA" id="ARBA00023125"/>
    </source>
</evidence>
<dbReference type="EMBL" id="KB096324">
    <property type="protein sequence ID" value="ESO06300.1"/>
    <property type="molecule type" value="Genomic_DNA"/>
</dbReference>
<dbReference type="GO" id="GO:0003677">
    <property type="term" value="F:DNA binding"/>
    <property type="evidence" value="ECO:0007669"/>
    <property type="project" value="UniProtKB-UniRule"/>
</dbReference>
<comment type="subcellular location">
    <subcellularLocation>
        <location evidence="4 5">Nucleus</location>
    </subcellularLocation>
</comment>
<dbReference type="InParanoid" id="T1EIS2"/>
<protein>
    <recommendedName>
        <fullName evidence="6">Homeobox domain-containing protein</fullName>
    </recommendedName>
</protein>
<dbReference type="EMBL" id="AMQM01000598">
    <property type="status" value="NOT_ANNOTATED_CDS"/>
    <property type="molecule type" value="Genomic_DNA"/>
</dbReference>
<evidence type="ECO:0000256" key="3">
    <source>
        <dbReference type="ARBA" id="ARBA00023242"/>
    </source>
</evidence>
<dbReference type="CDD" id="cd00086">
    <property type="entry name" value="homeodomain"/>
    <property type="match status" value="1"/>
</dbReference>
<dbReference type="InterPro" id="IPR009057">
    <property type="entry name" value="Homeodomain-like_sf"/>
</dbReference>
<dbReference type="SUPFAM" id="SSF46689">
    <property type="entry name" value="Homeodomain-like"/>
    <property type="match status" value="1"/>
</dbReference>
<dbReference type="PANTHER" id="PTHR24327">
    <property type="entry name" value="HOMEOBOX PROTEIN"/>
    <property type="match status" value="1"/>
</dbReference>
<keyword evidence="1 4" id="KW-0238">DNA-binding</keyword>
<evidence type="ECO:0000313" key="7">
    <source>
        <dbReference type="EMBL" id="ESO06300.1"/>
    </source>
</evidence>
<name>T1EIS2_HELRO</name>
<sequence>RKPRTIYTTTQLQELTRRYKISAYLALPDRADLAQQLGLSQTQIKIWFQNRRSKSKK</sequence>
<keyword evidence="2 4" id="KW-0371">Homeobox</keyword>